<keyword evidence="4" id="KW-1185">Reference proteome</keyword>
<dbReference type="Gene3D" id="2.60.40.3120">
    <property type="match status" value="1"/>
</dbReference>
<dbReference type="InterPro" id="IPR040626">
    <property type="entry name" value="Pepdidase_M14_N"/>
</dbReference>
<dbReference type="PANTHER" id="PTHR12756:SF45">
    <property type="entry name" value="CYTOSOLIC CARBOXYPEPTIDASE NNA1"/>
    <property type="match status" value="1"/>
</dbReference>
<evidence type="ECO:0000313" key="3">
    <source>
        <dbReference type="EMBL" id="KAF7406325.1"/>
    </source>
</evidence>
<sequence>MAEVVNVRTALTSLRTPQESQIFERCRILNDSIETNLFSRSLEPAKQRNTKETLRTLSSQCIADNIVQEMARWPTECQVIPERVRHIDYNPINPEPFYLSSGKEPTPKPIDDELGTVIFRYCPTNVTNYDTNEYTLTSSKDGKNVTDMFFIADTNSDLRFESRFESGNLGKVVKISDTYYQLHLRRDLYTQRHTQWYYFQISNTRSRITYRVL</sequence>
<gene>
    <name evidence="3" type="ORF">HZH68_005694</name>
</gene>
<accession>A0A834NET2</accession>
<feature type="domain" description="Cytosolic carboxypeptidase N-terminal" evidence="2">
    <location>
        <begin position="160"/>
        <end position="207"/>
    </location>
</feature>
<name>A0A834NET2_VESGE</name>
<dbReference type="Pfam" id="PF18027">
    <property type="entry name" value="Pepdidase_M14_N"/>
    <property type="match status" value="1"/>
</dbReference>
<protein>
    <recommendedName>
        <fullName evidence="2">Cytosolic carboxypeptidase N-terminal domain-containing protein</fullName>
    </recommendedName>
</protein>
<dbReference type="InterPro" id="IPR050821">
    <property type="entry name" value="Cytosolic_carboxypeptidase"/>
</dbReference>
<evidence type="ECO:0000256" key="1">
    <source>
        <dbReference type="ARBA" id="ARBA00001947"/>
    </source>
</evidence>
<evidence type="ECO:0000259" key="2">
    <source>
        <dbReference type="Pfam" id="PF18027"/>
    </source>
</evidence>
<proteinExistence type="predicted"/>
<comment type="caution">
    <text evidence="3">The sequence shown here is derived from an EMBL/GenBank/DDBJ whole genome shotgun (WGS) entry which is preliminary data.</text>
</comment>
<dbReference type="PANTHER" id="PTHR12756">
    <property type="entry name" value="CYTOSOLIC CARBOXYPEPTIDASE"/>
    <property type="match status" value="1"/>
</dbReference>
<evidence type="ECO:0000313" key="4">
    <source>
        <dbReference type="Proteomes" id="UP000617340"/>
    </source>
</evidence>
<reference evidence="3" key="1">
    <citation type="journal article" date="2020" name="G3 (Bethesda)">
        <title>High-Quality Assemblies for Three Invasive Social Wasps from the &lt;i&gt;Vespula&lt;/i&gt; Genus.</title>
        <authorList>
            <person name="Harrop T.W.R."/>
            <person name="Guhlin J."/>
            <person name="McLaughlin G.M."/>
            <person name="Permina E."/>
            <person name="Stockwell P."/>
            <person name="Gilligan J."/>
            <person name="Le Lec M.F."/>
            <person name="Gruber M.A.M."/>
            <person name="Quinn O."/>
            <person name="Lovegrove M."/>
            <person name="Duncan E.J."/>
            <person name="Remnant E.J."/>
            <person name="Van Eeckhoven J."/>
            <person name="Graham B."/>
            <person name="Knapp R.A."/>
            <person name="Langford K.W."/>
            <person name="Kronenberg Z."/>
            <person name="Press M.O."/>
            <person name="Eacker S.M."/>
            <person name="Wilson-Rankin E.E."/>
            <person name="Purcell J."/>
            <person name="Lester P.J."/>
            <person name="Dearden P.K."/>
        </authorList>
    </citation>
    <scope>NUCLEOTIDE SEQUENCE</scope>
    <source>
        <strain evidence="3">Linc-1</strain>
    </source>
</reference>
<dbReference type="EMBL" id="JACSDZ010000004">
    <property type="protein sequence ID" value="KAF7406325.1"/>
    <property type="molecule type" value="Genomic_DNA"/>
</dbReference>
<organism evidence="3 4">
    <name type="scientific">Vespula germanica</name>
    <name type="common">German yellow jacket</name>
    <name type="synonym">Paravespula germanica</name>
    <dbReference type="NCBI Taxonomy" id="30212"/>
    <lineage>
        <taxon>Eukaryota</taxon>
        <taxon>Metazoa</taxon>
        <taxon>Ecdysozoa</taxon>
        <taxon>Arthropoda</taxon>
        <taxon>Hexapoda</taxon>
        <taxon>Insecta</taxon>
        <taxon>Pterygota</taxon>
        <taxon>Neoptera</taxon>
        <taxon>Endopterygota</taxon>
        <taxon>Hymenoptera</taxon>
        <taxon>Apocrita</taxon>
        <taxon>Aculeata</taxon>
        <taxon>Vespoidea</taxon>
        <taxon>Vespidae</taxon>
        <taxon>Vespinae</taxon>
        <taxon>Vespula</taxon>
    </lineage>
</organism>
<comment type="cofactor">
    <cofactor evidence="1">
        <name>Zn(2+)</name>
        <dbReference type="ChEBI" id="CHEBI:29105"/>
    </cofactor>
</comment>
<dbReference type="Proteomes" id="UP000617340">
    <property type="component" value="Unassembled WGS sequence"/>
</dbReference>
<dbReference type="AlphaFoldDB" id="A0A834NET2"/>